<dbReference type="HOGENOM" id="CLU_075939_2_1_9"/>
<dbReference type="Pfam" id="PF01386">
    <property type="entry name" value="Ribosomal_L25p"/>
    <property type="match status" value="1"/>
</dbReference>
<reference evidence="10" key="1">
    <citation type="submission" date="2008-08" db="EMBL/GenBank/DDBJ databases">
        <title>The complete genome sequence of Coprothermobacter proteolyticus strain ATCC 5245 / DSM 5265 / BT.</title>
        <authorList>
            <person name="Dodson R.J."/>
            <person name="Durkin A.S."/>
            <person name="Wu M."/>
            <person name="Eisen J."/>
            <person name="Sutton G."/>
        </authorList>
    </citation>
    <scope>NUCLEOTIDE SEQUENCE [LARGE SCALE GENOMIC DNA]</scope>
    <source>
        <strain evidence="10">ATCC 35245 / DSM 5265 / OCM 4 / BT</strain>
    </source>
</reference>
<dbReference type="Gene3D" id="2.40.240.10">
    <property type="entry name" value="Ribosomal Protein L25, Chain P"/>
    <property type="match status" value="1"/>
</dbReference>
<feature type="region of interest" description="Disordered" evidence="6">
    <location>
        <begin position="185"/>
        <end position="211"/>
    </location>
</feature>
<dbReference type="InterPro" id="IPR001021">
    <property type="entry name" value="Ribosomal_bL25_long"/>
</dbReference>
<dbReference type="GO" id="GO:0003735">
    <property type="term" value="F:structural constituent of ribosome"/>
    <property type="evidence" value="ECO:0007669"/>
    <property type="project" value="InterPro"/>
</dbReference>
<proteinExistence type="inferred from homology"/>
<evidence type="ECO:0000256" key="5">
    <source>
        <dbReference type="HAMAP-Rule" id="MF_01334"/>
    </source>
</evidence>
<dbReference type="InterPro" id="IPR020056">
    <property type="entry name" value="Rbsml_bL25/Gln-tRNA_synth_N"/>
</dbReference>
<evidence type="ECO:0000256" key="2">
    <source>
        <dbReference type="ARBA" id="ARBA00022884"/>
    </source>
</evidence>
<comment type="similarity">
    <text evidence="5">Belongs to the bacterial ribosomal protein bL25 family. CTC subfamily.</text>
</comment>
<dbReference type="PANTHER" id="PTHR33284">
    <property type="entry name" value="RIBOSOMAL PROTEIN L25/GLN-TRNA SYNTHETASE, ANTI-CODON-BINDING DOMAIN-CONTAINING PROTEIN"/>
    <property type="match status" value="1"/>
</dbReference>
<dbReference type="CDD" id="cd00495">
    <property type="entry name" value="Ribosomal_L25_TL5_CTC"/>
    <property type="match status" value="1"/>
</dbReference>
<evidence type="ECO:0000259" key="7">
    <source>
        <dbReference type="Pfam" id="PF01386"/>
    </source>
</evidence>
<organism evidence="9 10">
    <name type="scientific">Coprothermobacter proteolyticus (strain ATCC 35245 / DSM 5265 / OCM 4 / BT)</name>
    <dbReference type="NCBI Taxonomy" id="309798"/>
    <lineage>
        <taxon>Bacteria</taxon>
        <taxon>Pseudomonadati</taxon>
        <taxon>Coprothermobacterota</taxon>
        <taxon>Coprothermobacteria</taxon>
        <taxon>Coprothermobacterales</taxon>
        <taxon>Coprothermobacteraceae</taxon>
        <taxon>Coprothermobacter</taxon>
    </lineage>
</organism>
<dbReference type="KEGG" id="cpo:COPRO5265_0760"/>
<keyword evidence="10" id="KW-1185">Reference proteome</keyword>
<dbReference type="InterPro" id="IPR020057">
    <property type="entry name" value="Ribosomal_bL25_b-dom"/>
</dbReference>
<evidence type="ECO:0000256" key="1">
    <source>
        <dbReference type="ARBA" id="ARBA00022730"/>
    </source>
</evidence>
<dbReference type="InterPro" id="IPR037121">
    <property type="entry name" value="Ribosomal_bL25_C"/>
</dbReference>
<feature type="domain" description="Large ribosomal subunit protein bL25 L25" evidence="7">
    <location>
        <begin position="4"/>
        <end position="89"/>
    </location>
</feature>
<dbReference type="EMBL" id="CP001145">
    <property type="protein sequence ID" value="ACI17007.1"/>
    <property type="molecule type" value="Genomic_DNA"/>
</dbReference>
<keyword evidence="2 5" id="KW-0694">RNA-binding</keyword>
<dbReference type="Proteomes" id="UP000001732">
    <property type="component" value="Chromosome"/>
</dbReference>
<evidence type="ECO:0000256" key="4">
    <source>
        <dbReference type="ARBA" id="ARBA00023274"/>
    </source>
</evidence>
<dbReference type="OrthoDB" id="9790002at2"/>
<dbReference type="STRING" id="309798.COPRO5265_0760"/>
<comment type="function">
    <text evidence="5">This is one of the proteins that binds to the 5S RNA in the ribosome where it forms part of the central protuberance.</text>
</comment>
<dbReference type="GO" id="GO:0006412">
    <property type="term" value="P:translation"/>
    <property type="evidence" value="ECO:0007669"/>
    <property type="project" value="UniProtKB-UniRule"/>
</dbReference>
<dbReference type="PANTHER" id="PTHR33284:SF1">
    <property type="entry name" value="RIBOSOMAL PROTEIN L25_GLN-TRNA SYNTHETASE, ANTI-CODON-BINDING DOMAIN-CONTAINING PROTEIN"/>
    <property type="match status" value="1"/>
</dbReference>
<keyword evidence="1 5" id="KW-0699">rRNA-binding</keyword>
<keyword evidence="4 5" id="KW-0687">Ribonucleoprotein</keyword>
<dbReference type="InterPro" id="IPR029751">
    <property type="entry name" value="Ribosomal_L25_dom"/>
</dbReference>
<dbReference type="GO" id="GO:0022625">
    <property type="term" value="C:cytosolic large ribosomal subunit"/>
    <property type="evidence" value="ECO:0007669"/>
    <property type="project" value="TreeGrafter"/>
</dbReference>
<evidence type="ECO:0000256" key="3">
    <source>
        <dbReference type="ARBA" id="ARBA00022980"/>
    </source>
</evidence>
<name>B5Y8L0_COPPD</name>
<gene>
    <name evidence="5" type="primary">rplY</name>
    <name evidence="5" type="synonym">ctc</name>
    <name evidence="9" type="ordered locus">COPRO5265_0760</name>
</gene>
<dbReference type="eggNOG" id="COG1825">
    <property type="taxonomic scope" value="Bacteria"/>
</dbReference>
<evidence type="ECO:0000313" key="10">
    <source>
        <dbReference type="Proteomes" id="UP000001732"/>
    </source>
</evidence>
<dbReference type="GO" id="GO:0008097">
    <property type="term" value="F:5S rRNA binding"/>
    <property type="evidence" value="ECO:0007669"/>
    <property type="project" value="InterPro"/>
</dbReference>
<feature type="domain" description="Large ribosomal subunit protein bL25 beta" evidence="8">
    <location>
        <begin position="98"/>
        <end position="179"/>
    </location>
</feature>
<dbReference type="Pfam" id="PF14693">
    <property type="entry name" value="Ribosomal_TL5_C"/>
    <property type="match status" value="1"/>
</dbReference>
<dbReference type="RefSeq" id="WP_012543659.1">
    <property type="nucleotide sequence ID" value="NC_011295.1"/>
</dbReference>
<keyword evidence="3 5" id="KW-0689">Ribosomal protein</keyword>
<dbReference type="Gene3D" id="2.170.120.20">
    <property type="entry name" value="Ribosomal protein L25, beta domain"/>
    <property type="match status" value="1"/>
</dbReference>
<feature type="compositionally biased region" description="Basic and acidic residues" evidence="6">
    <location>
        <begin position="199"/>
        <end position="211"/>
    </location>
</feature>
<dbReference type="InterPro" id="IPR011035">
    <property type="entry name" value="Ribosomal_bL25/Gln-tRNA_synth"/>
</dbReference>
<dbReference type="SUPFAM" id="SSF50715">
    <property type="entry name" value="Ribosomal protein L25-like"/>
    <property type="match status" value="1"/>
</dbReference>
<accession>B5Y8L0</accession>
<dbReference type="InterPro" id="IPR020930">
    <property type="entry name" value="Ribosomal_uL5_bac-type"/>
</dbReference>
<sequence length="211" mass="23313">MAVKVIKRTETQTGTRKVKKIRKNGYVPAVLYGQDMEATPLLLERSQVIRERVTLGRSLELDVDGKIVRVIVKEEQVDPISQEVIHLDFQALSAGSTVTVSIPIVLVGEPVGIKKGGILEFPTREIEVELPTEKLVEQVTVDVSNMDIGDIIHIGELDLPPEAKIFADLEEVVVAVTVPVEEEVEEVEEEAAVEGEPEVISKGKKEEEEEE</sequence>
<reference evidence="9 10" key="2">
    <citation type="journal article" date="2014" name="Genome Announc.">
        <title>Complete Genome Sequence of Coprothermobacter proteolyticus DSM 5265.</title>
        <authorList>
            <person name="Alexiev A."/>
            <person name="Coil D.A."/>
            <person name="Badger J.H."/>
            <person name="Enticknap J."/>
            <person name="Ward N."/>
            <person name="Robb F.T."/>
            <person name="Eisen J.A."/>
        </authorList>
    </citation>
    <scope>NUCLEOTIDE SEQUENCE [LARGE SCALE GENOMIC DNA]</scope>
    <source>
        <strain evidence="10">ATCC 35245 / DSM 5265 / OCM 4 / BT</strain>
    </source>
</reference>
<feature type="compositionally biased region" description="Acidic residues" evidence="6">
    <location>
        <begin position="185"/>
        <end position="197"/>
    </location>
</feature>
<protein>
    <recommendedName>
        <fullName evidence="5">Large ribosomal subunit protein bL25</fullName>
    </recommendedName>
    <alternativeName>
        <fullName evidence="5">General stress protein CTC</fullName>
    </alternativeName>
</protein>
<dbReference type="HAMAP" id="MF_01334">
    <property type="entry name" value="Ribosomal_bL25_CTC"/>
    <property type="match status" value="1"/>
</dbReference>
<dbReference type="NCBIfam" id="TIGR00731">
    <property type="entry name" value="bL25_bact_ctc"/>
    <property type="match status" value="1"/>
</dbReference>
<evidence type="ECO:0000256" key="6">
    <source>
        <dbReference type="SAM" id="MobiDB-lite"/>
    </source>
</evidence>
<comment type="subunit">
    <text evidence="5">Part of the 50S ribosomal subunit; part of the 5S rRNA/L5/L18/L25 subcomplex. Contacts the 5S rRNA. Binds to the 5S rRNA independently of L5 and L18.</text>
</comment>
<evidence type="ECO:0000313" key="9">
    <source>
        <dbReference type="EMBL" id="ACI17007.1"/>
    </source>
</evidence>
<evidence type="ECO:0000259" key="8">
    <source>
        <dbReference type="Pfam" id="PF14693"/>
    </source>
</evidence>
<dbReference type="AlphaFoldDB" id="B5Y8L0"/>